<organism evidence="1 2">
    <name type="scientific">Oceanidesulfovibrio marinus</name>
    <dbReference type="NCBI Taxonomy" id="370038"/>
    <lineage>
        <taxon>Bacteria</taxon>
        <taxon>Pseudomonadati</taxon>
        <taxon>Thermodesulfobacteriota</taxon>
        <taxon>Desulfovibrionia</taxon>
        <taxon>Desulfovibrionales</taxon>
        <taxon>Desulfovibrionaceae</taxon>
        <taxon>Oceanidesulfovibrio</taxon>
    </lineage>
</organism>
<protein>
    <submittedName>
        <fullName evidence="1">Uncharacterized protein</fullName>
    </submittedName>
</protein>
<comment type="caution">
    <text evidence="1">The sequence shown here is derived from an EMBL/GenBank/DDBJ whole genome shotgun (WGS) entry which is preliminary data.</text>
</comment>
<accession>A0A6P1Z8Q8</accession>
<name>A0A6P1Z8Q8_9BACT</name>
<proteinExistence type="predicted"/>
<evidence type="ECO:0000313" key="1">
    <source>
        <dbReference type="EMBL" id="TVM25254.1"/>
    </source>
</evidence>
<dbReference type="EMBL" id="QMIF01000285">
    <property type="protein sequence ID" value="TVM25254.1"/>
    <property type="molecule type" value="Genomic_DNA"/>
</dbReference>
<evidence type="ECO:0000313" key="2">
    <source>
        <dbReference type="Proteomes" id="UP000434052"/>
    </source>
</evidence>
<dbReference type="AlphaFoldDB" id="A0A6P1Z8Q8"/>
<dbReference type="Proteomes" id="UP000434052">
    <property type="component" value="Unassembled WGS sequence"/>
</dbReference>
<gene>
    <name evidence="1" type="ORF">DQK91_23180</name>
</gene>
<reference evidence="1 2" key="1">
    <citation type="submission" date="2018-06" db="EMBL/GenBank/DDBJ databases">
        <title>Complete genome of Desulfovibrio marinus P48SEP.</title>
        <authorList>
            <person name="Crispim J.S."/>
            <person name="Vidigal P.M.P."/>
            <person name="Silva L.C.F."/>
            <person name="Araujo L.C."/>
            <person name="Laguardia C.N."/>
            <person name="Dias R.S."/>
            <person name="Sousa M.P."/>
            <person name="Paula S.O."/>
            <person name="Silva C."/>
        </authorList>
    </citation>
    <scope>NUCLEOTIDE SEQUENCE [LARGE SCALE GENOMIC DNA]</scope>
    <source>
        <strain evidence="1 2">P48SEP</strain>
    </source>
</reference>
<sequence length="74" mass="8394">MCEVKVPLCTRAVSSQLLQVRNSVAEVLMMTFAVFANLALLKQLAEYKIDNMKVVYTLMEYVHMCPLDPGERQA</sequence>
<dbReference type="Gene3D" id="3.40.50.2300">
    <property type="match status" value="1"/>
</dbReference>